<evidence type="ECO:0000256" key="1">
    <source>
        <dbReference type="SAM" id="Phobius"/>
    </source>
</evidence>
<dbReference type="AlphaFoldDB" id="A0A0D3IGW4"/>
<dbReference type="HOGENOM" id="CLU_1597529_0_0_1"/>
<evidence type="ECO:0000313" key="3">
    <source>
        <dbReference type="Proteomes" id="UP000013827"/>
    </source>
</evidence>
<dbReference type="RefSeq" id="XP_005762928.1">
    <property type="nucleotide sequence ID" value="XM_005762871.1"/>
</dbReference>
<dbReference type="GeneID" id="17256564"/>
<organism evidence="2 3">
    <name type="scientific">Emiliania huxleyi (strain CCMP1516)</name>
    <dbReference type="NCBI Taxonomy" id="280463"/>
    <lineage>
        <taxon>Eukaryota</taxon>
        <taxon>Haptista</taxon>
        <taxon>Haptophyta</taxon>
        <taxon>Prymnesiophyceae</taxon>
        <taxon>Isochrysidales</taxon>
        <taxon>Noelaerhabdaceae</taxon>
        <taxon>Emiliania</taxon>
    </lineage>
</organism>
<dbReference type="KEGG" id="ehx:EMIHUDRAFT_437876"/>
<dbReference type="Proteomes" id="UP000013827">
    <property type="component" value="Unassembled WGS sequence"/>
</dbReference>
<keyword evidence="1" id="KW-0812">Transmembrane</keyword>
<reference evidence="2" key="2">
    <citation type="submission" date="2024-10" db="UniProtKB">
        <authorList>
            <consortium name="EnsemblProtists"/>
        </authorList>
    </citation>
    <scope>IDENTIFICATION</scope>
</reference>
<sequence length="167" mass="18000">MARAELLLKGKRLCALASGGVLITFAVLSLVGCFISFLWVTPIGWMIIISSIWYAAFGGLMIAMQLGYGTKLITANAGFLDSKYGRAMFYFFCGSMAGSSAGSHDAWLVAQIFAYINWGMCWFVGILELCGPKEKVANVLAQHMASQLPVEHVPAANALAQHVPPSF</sequence>
<dbReference type="PROSITE" id="PS51257">
    <property type="entry name" value="PROKAR_LIPOPROTEIN"/>
    <property type="match status" value="1"/>
</dbReference>
<reference evidence="3" key="1">
    <citation type="journal article" date="2013" name="Nature">
        <title>Pan genome of the phytoplankton Emiliania underpins its global distribution.</title>
        <authorList>
            <person name="Read B.A."/>
            <person name="Kegel J."/>
            <person name="Klute M.J."/>
            <person name="Kuo A."/>
            <person name="Lefebvre S.C."/>
            <person name="Maumus F."/>
            <person name="Mayer C."/>
            <person name="Miller J."/>
            <person name="Monier A."/>
            <person name="Salamov A."/>
            <person name="Young J."/>
            <person name="Aguilar M."/>
            <person name="Claverie J.M."/>
            <person name="Frickenhaus S."/>
            <person name="Gonzalez K."/>
            <person name="Herman E.K."/>
            <person name="Lin Y.C."/>
            <person name="Napier J."/>
            <person name="Ogata H."/>
            <person name="Sarno A.F."/>
            <person name="Shmutz J."/>
            <person name="Schroeder D."/>
            <person name="de Vargas C."/>
            <person name="Verret F."/>
            <person name="von Dassow P."/>
            <person name="Valentin K."/>
            <person name="Van de Peer Y."/>
            <person name="Wheeler G."/>
            <person name="Dacks J.B."/>
            <person name="Delwiche C.F."/>
            <person name="Dyhrman S.T."/>
            <person name="Glockner G."/>
            <person name="John U."/>
            <person name="Richards T."/>
            <person name="Worden A.Z."/>
            <person name="Zhang X."/>
            <person name="Grigoriev I.V."/>
            <person name="Allen A.E."/>
            <person name="Bidle K."/>
            <person name="Borodovsky M."/>
            <person name="Bowler C."/>
            <person name="Brownlee C."/>
            <person name="Cock J.M."/>
            <person name="Elias M."/>
            <person name="Gladyshev V.N."/>
            <person name="Groth M."/>
            <person name="Guda C."/>
            <person name="Hadaegh A."/>
            <person name="Iglesias-Rodriguez M.D."/>
            <person name="Jenkins J."/>
            <person name="Jones B.M."/>
            <person name="Lawson T."/>
            <person name="Leese F."/>
            <person name="Lindquist E."/>
            <person name="Lobanov A."/>
            <person name="Lomsadze A."/>
            <person name="Malik S.B."/>
            <person name="Marsh M.E."/>
            <person name="Mackinder L."/>
            <person name="Mock T."/>
            <person name="Mueller-Roeber B."/>
            <person name="Pagarete A."/>
            <person name="Parker M."/>
            <person name="Probert I."/>
            <person name="Quesneville H."/>
            <person name="Raines C."/>
            <person name="Rensing S.A."/>
            <person name="Riano-Pachon D.M."/>
            <person name="Richier S."/>
            <person name="Rokitta S."/>
            <person name="Shiraiwa Y."/>
            <person name="Soanes D.M."/>
            <person name="van der Giezen M."/>
            <person name="Wahlund T.M."/>
            <person name="Williams B."/>
            <person name="Wilson W."/>
            <person name="Wolfe G."/>
            <person name="Wurch L.L."/>
        </authorList>
    </citation>
    <scope>NUCLEOTIDE SEQUENCE</scope>
</reference>
<name>A0A0D3IGW4_EMIH1</name>
<keyword evidence="1" id="KW-0472">Membrane</keyword>
<proteinExistence type="predicted"/>
<feature type="transmembrane region" description="Helical" evidence="1">
    <location>
        <begin position="12"/>
        <end position="37"/>
    </location>
</feature>
<keyword evidence="3" id="KW-1185">Reference proteome</keyword>
<accession>A0A0D3IGW4</accession>
<dbReference type="EnsemblProtists" id="EOD10499">
    <property type="protein sequence ID" value="EOD10499"/>
    <property type="gene ID" value="EMIHUDRAFT_437876"/>
</dbReference>
<keyword evidence="1" id="KW-1133">Transmembrane helix</keyword>
<feature type="transmembrane region" description="Helical" evidence="1">
    <location>
        <begin position="43"/>
        <end position="63"/>
    </location>
</feature>
<protein>
    <submittedName>
        <fullName evidence="2">Uncharacterized protein</fullName>
    </submittedName>
</protein>
<feature type="transmembrane region" description="Helical" evidence="1">
    <location>
        <begin position="84"/>
        <end position="102"/>
    </location>
</feature>
<dbReference type="PaxDb" id="2903-EOD10499"/>
<evidence type="ECO:0000313" key="2">
    <source>
        <dbReference type="EnsemblProtists" id="EOD10499"/>
    </source>
</evidence>